<dbReference type="OrthoDB" id="5977401at2759"/>
<dbReference type="GO" id="GO:0007224">
    <property type="term" value="P:smoothened signaling pathway"/>
    <property type="evidence" value="ECO:0007669"/>
    <property type="project" value="InterPro"/>
</dbReference>
<protein>
    <recommendedName>
        <fullName evidence="16">CARD domain-containing protein</fullName>
    </recommendedName>
</protein>
<reference evidence="15" key="1">
    <citation type="submission" date="2012-12" db="EMBL/GenBank/DDBJ databases">
        <authorList>
            <person name="Hellsten U."/>
            <person name="Grimwood J."/>
            <person name="Chapman J.A."/>
            <person name="Shapiro H."/>
            <person name="Aerts A."/>
            <person name="Otillar R.P."/>
            <person name="Terry A.Y."/>
            <person name="Boore J.L."/>
            <person name="Simakov O."/>
            <person name="Marletaz F."/>
            <person name="Cho S.-J."/>
            <person name="Edsinger-Gonzales E."/>
            <person name="Havlak P."/>
            <person name="Kuo D.-H."/>
            <person name="Larsson T."/>
            <person name="Lv J."/>
            <person name="Arendt D."/>
            <person name="Savage R."/>
            <person name="Osoegawa K."/>
            <person name="de Jong P."/>
            <person name="Lindberg D.R."/>
            <person name="Seaver E.C."/>
            <person name="Weisblat D.A."/>
            <person name="Putnam N.H."/>
            <person name="Grigoriev I.V."/>
            <person name="Rokhsar D.S."/>
        </authorList>
    </citation>
    <scope>NUCLEOTIDE SEQUENCE</scope>
    <source>
        <strain evidence="15">I ESC-2004</strain>
    </source>
</reference>
<feature type="region of interest" description="Disordered" evidence="11">
    <location>
        <begin position="407"/>
        <end position="434"/>
    </location>
</feature>
<feature type="region of interest" description="Disordered" evidence="11">
    <location>
        <begin position="83"/>
        <end position="105"/>
    </location>
</feature>
<reference evidence="13 15" key="2">
    <citation type="journal article" date="2013" name="Nature">
        <title>Insights into bilaterian evolution from three spiralian genomes.</title>
        <authorList>
            <person name="Simakov O."/>
            <person name="Marletaz F."/>
            <person name="Cho S.J."/>
            <person name="Edsinger-Gonzales E."/>
            <person name="Havlak P."/>
            <person name="Hellsten U."/>
            <person name="Kuo D.H."/>
            <person name="Larsson T."/>
            <person name="Lv J."/>
            <person name="Arendt D."/>
            <person name="Savage R."/>
            <person name="Osoegawa K."/>
            <person name="de Jong P."/>
            <person name="Grimwood J."/>
            <person name="Chapman J.A."/>
            <person name="Shapiro H."/>
            <person name="Aerts A."/>
            <person name="Otillar R.P."/>
            <person name="Terry A.Y."/>
            <person name="Boore J.L."/>
            <person name="Grigoriev I.V."/>
            <person name="Lindberg D.R."/>
            <person name="Seaver E.C."/>
            <person name="Weisblat D.A."/>
            <person name="Putnam N.H."/>
            <person name="Rokhsar D.S."/>
        </authorList>
    </citation>
    <scope>NUCLEOTIDE SEQUENCE</scope>
    <source>
        <strain evidence="13 15">I ESC-2004</strain>
    </source>
</reference>
<feature type="compositionally biased region" description="Basic and acidic residues" evidence="11">
    <location>
        <begin position="408"/>
        <end position="424"/>
    </location>
</feature>
<keyword evidence="7 12" id="KW-0472">Membrane</keyword>
<reference evidence="14" key="3">
    <citation type="submission" date="2015-06" db="UniProtKB">
        <authorList>
            <consortium name="EnsemblMetazoa"/>
        </authorList>
    </citation>
    <scope>IDENTIFICATION</scope>
</reference>
<evidence type="ECO:0000256" key="12">
    <source>
        <dbReference type="SAM" id="Phobius"/>
    </source>
</evidence>
<organism evidence="13">
    <name type="scientific">Capitella teleta</name>
    <name type="common">Polychaete worm</name>
    <dbReference type="NCBI Taxonomy" id="283909"/>
    <lineage>
        <taxon>Eukaryota</taxon>
        <taxon>Metazoa</taxon>
        <taxon>Spiralia</taxon>
        <taxon>Lophotrochozoa</taxon>
        <taxon>Annelida</taxon>
        <taxon>Polychaeta</taxon>
        <taxon>Sedentaria</taxon>
        <taxon>Scolecida</taxon>
        <taxon>Capitellidae</taxon>
        <taxon>Capitella</taxon>
    </lineage>
</organism>
<keyword evidence="4" id="KW-0963">Cytoplasm</keyword>
<sequence>MSCLWVLMPNTRDGWDIDPLSIGLAVFIGLLVGGLIALGCWKLCIKDIMRYKKMDPECGYMASNRYASHQREHLIVQTKSMKKRNRAMQQQKQKRLQSAKKKKGDQGPLVIITTLTLEPAKTEEPKVNGKEGKKGAGVDGEESGMVRGLGDALLLDNPGAVEAEIARQDTEAVNNLEKELREENLNTMVQLLRTMLNQQLSKGKVNANQYKDIMKQYQDGMDNAIRTTQREQEEEEEEFRKKHKDPVVLQKELDKLHPKYVQKLNGLVQDEKENIRKKLAGQTQLTESELDALMANLAENMANHESKLGAERARQAANLEERLAQRQQLVEFNRAEKKIMEKDSEARLEIKSALLKEMVDDGKLSDRQRQEILDEYSADEEKVKTRHMEEMQKQKLALAEKLRKRREGRMEEVEKEQEKEREEFLNQTDQSTDPAAVVDGYHQLMQNQRQDREALLDEMDQAEAEELKHLIKGHQKDIEHELTEQEDNFKERLASKPDISKKDIDQLMNRYEAELEDYEELKSAEKKRMRGRMEEKLEKRRLKAEAEAKKDIAEQCALKEQQDATLEKVLKSQVELTQEMEQKLQARKSKVAELKEKVEETNKSKKEMKEKEKEAIMKQIEEEEKRLEADKKQQLQDLRERVSSETAAALGEQERQLGLLIARLQVGQARRLAIIEKQDKTIKELEDQLVNHVAKDAGGDQGLDEVDGGPSDVVDAILVQHQNQVEQLQDRMEEVKERQEQMLQEKLQAKQIKKKRDIENKLEKEAEVDWKKQRSRGAGQRELLNQELEEELHRELDERKKNFLAQVAVIGKVSKDEMAELVDNAVIGGSMEE</sequence>
<keyword evidence="5 12" id="KW-0812">Transmembrane</keyword>
<evidence type="ECO:0000313" key="13">
    <source>
        <dbReference type="EMBL" id="ELT95534.1"/>
    </source>
</evidence>
<evidence type="ECO:0000256" key="8">
    <source>
        <dbReference type="ARBA" id="ARBA00023212"/>
    </source>
</evidence>
<dbReference type="HOGENOM" id="CLU_340742_0_0_1"/>
<keyword evidence="3" id="KW-1003">Cell membrane</keyword>
<feature type="region of interest" description="Disordered" evidence="11">
    <location>
        <begin position="587"/>
        <end position="615"/>
    </location>
</feature>
<dbReference type="EnsemblMetazoa" id="CapteT186106">
    <property type="protein sequence ID" value="CapteP186106"/>
    <property type="gene ID" value="CapteG186106"/>
</dbReference>
<evidence type="ECO:0000313" key="15">
    <source>
        <dbReference type="Proteomes" id="UP000014760"/>
    </source>
</evidence>
<dbReference type="Proteomes" id="UP000014760">
    <property type="component" value="Unassembled WGS sequence"/>
</dbReference>
<evidence type="ECO:0000256" key="3">
    <source>
        <dbReference type="ARBA" id="ARBA00022475"/>
    </source>
</evidence>
<keyword evidence="6 12" id="KW-1133">Transmembrane helix</keyword>
<feature type="transmembrane region" description="Helical" evidence="12">
    <location>
        <begin position="20"/>
        <end position="44"/>
    </location>
</feature>
<keyword evidence="9" id="KW-0966">Cell projection</keyword>
<comment type="subcellular location">
    <subcellularLocation>
        <location evidence="2">Cell membrane</location>
        <topology evidence="2">Single-pass membrane protein</topology>
    </subcellularLocation>
    <subcellularLocation>
        <location evidence="1">Cytoplasm</location>
        <location evidence="1">Cytoskeleton</location>
        <location evidence="1">Cilium basal body</location>
    </subcellularLocation>
</comment>
<dbReference type="EMBL" id="AMQN01011787">
    <property type="status" value="NOT_ANNOTATED_CDS"/>
    <property type="molecule type" value="Genomic_DNA"/>
</dbReference>
<dbReference type="STRING" id="283909.R7TPE2"/>
<dbReference type="PANTHER" id="PTHR16795:SF13">
    <property type="entry name" value="EVC COMPLEX MEMBER EVC"/>
    <property type="match status" value="1"/>
</dbReference>
<evidence type="ECO:0008006" key="16">
    <source>
        <dbReference type="Google" id="ProtNLM"/>
    </source>
</evidence>
<keyword evidence="8" id="KW-0206">Cytoskeleton</keyword>
<feature type="region of interest" description="Disordered" evidence="11">
    <location>
        <begin position="122"/>
        <end position="143"/>
    </location>
</feature>
<evidence type="ECO:0000313" key="14">
    <source>
        <dbReference type="EnsemblMetazoa" id="CapteP186106"/>
    </source>
</evidence>
<dbReference type="PANTHER" id="PTHR16795">
    <property type="entry name" value="LIMBIN/ELLIS-VAN CREVELD PROTEIN"/>
    <property type="match status" value="1"/>
</dbReference>
<feature type="compositionally biased region" description="Basic residues" evidence="11">
    <location>
        <begin position="83"/>
        <end position="103"/>
    </location>
</feature>
<feature type="region of interest" description="Disordered" evidence="11">
    <location>
        <begin position="480"/>
        <end position="505"/>
    </location>
</feature>
<dbReference type="EMBL" id="KB309099">
    <property type="protein sequence ID" value="ELT95534.1"/>
    <property type="molecule type" value="Genomic_DNA"/>
</dbReference>
<keyword evidence="10" id="KW-0175">Coiled coil</keyword>
<gene>
    <name evidence="13" type="ORF">CAPTEDRAFT_186106</name>
</gene>
<dbReference type="InterPro" id="IPR026501">
    <property type="entry name" value="Limbin/EVC"/>
</dbReference>
<evidence type="ECO:0000256" key="1">
    <source>
        <dbReference type="ARBA" id="ARBA00004120"/>
    </source>
</evidence>
<feature type="coiled-coil region" evidence="10">
    <location>
        <begin position="287"/>
        <end position="336"/>
    </location>
</feature>
<evidence type="ECO:0000256" key="6">
    <source>
        <dbReference type="ARBA" id="ARBA00022989"/>
    </source>
</evidence>
<dbReference type="AlphaFoldDB" id="R7TPE2"/>
<keyword evidence="15" id="KW-1185">Reference proteome</keyword>
<dbReference type="GO" id="GO:0060170">
    <property type="term" value="C:ciliary membrane"/>
    <property type="evidence" value="ECO:0007669"/>
    <property type="project" value="TreeGrafter"/>
</dbReference>
<evidence type="ECO:0000256" key="5">
    <source>
        <dbReference type="ARBA" id="ARBA00022692"/>
    </source>
</evidence>
<name>R7TPE2_CAPTE</name>
<feature type="coiled-coil region" evidence="10">
    <location>
        <begin position="675"/>
        <end position="752"/>
    </location>
</feature>
<evidence type="ECO:0000256" key="10">
    <source>
        <dbReference type="SAM" id="Coils"/>
    </source>
</evidence>
<feature type="compositionally biased region" description="Basic and acidic residues" evidence="11">
    <location>
        <begin position="122"/>
        <end position="136"/>
    </location>
</feature>
<evidence type="ECO:0000256" key="11">
    <source>
        <dbReference type="SAM" id="MobiDB-lite"/>
    </source>
</evidence>
<evidence type="ECO:0000256" key="4">
    <source>
        <dbReference type="ARBA" id="ARBA00022490"/>
    </source>
</evidence>
<evidence type="ECO:0000256" key="2">
    <source>
        <dbReference type="ARBA" id="ARBA00004162"/>
    </source>
</evidence>
<dbReference type="OMA" id="KIMSKFV"/>
<proteinExistence type="predicted"/>
<dbReference type="GO" id="GO:0098797">
    <property type="term" value="C:plasma membrane protein complex"/>
    <property type="evidence" value="ECO:0007669"/>
    <property type="project" value="TreeGrafter"/>
</dbReference>
<evidence type="ECO:0000256" key="9">
    <source>
        <dbReference type="ARBA" id="ARBA00023273"/>
    </source>
</evidence>
<evidence type="ECO:0000256" key="7">
    <source>
        <dbReference type="ARBA" id="ARBA00023136"/>
    </source>
</evidence>
<accession>R7TPE2</accession>